<dbReference type="Gene3D" id="1.25.40.10">
    <property type="entry name" value="Tetratricopeptide repeat domain"/>
    <property type="match status" value="1"/>
</dbReference>
<dbReference type="SUPFAM" id="SSF52540">
    <property type="entry name" value="P-loop containing nucleoside triphosphate hydrolases"/>
    <property type="match status" value="1"/>
</dbReference>
<sequence length="690" mass="76295">MGTENDFSGEAQFVVQAGVIKGDIHVGPQVSAPPPVPRQLPRPATHFTNRVAEIERLDAVVREGSGLAVVSGQAGVGKSALVVWWAHQSMESFPDGQLYVDLRGFHSRPPQRPEEALHSFLLALNAPMDGVQDHVDAMSALYRSALHGKRVLIVADNARNVQQLMPLLPGTPGCSLIATSRNDLDALQVTEGAESVSLRPLRQRDAIVLFSRLSTQSETQQVTELISQCGSLPLTLRIAAQQSREPGDIEALIQELSSTTDRLSAMSSPDEEMGMRPVLSWSYDGLTPAKARAFRLLALHAGPDCSVDSAAALIGTSSREAMHLLRALKSDNLLEEVSSRRFRFHDLVRDYAQERVLADESETERDAAVLRELRYYLRCCDRVDRLLAPQRRHVPLEDEDLQTPEFDFSDHAAALAWCDAEIVNLAAGVEQAAERGMHEMAWKIPVALIYYLVVRHHHVYRHDLSVIAVRAARASGNSWAQTWALICLGGAAGAVGQHVEATEHFTAALELSREIGDREWETIALGNLAWTLRLAGRYEEAYTQREQALRLQHAEGDQRGQAISLNELGTISLALDRPEQAREHCLAALPVAREAGDLLIEAEILHQLGDASSRLRDLEAAADWYGQAVLLRRRTDDRPGLAHSLLELGRARIRSHRAEARATLTEALRLLELLEDPLASEVRELLRHFE</sequence>
<dbReference type="InterPro" id="IPR011990">
    <property type="entry name" value="TPR-like_helical_dom_sf"/>
</dbReference>
<dbReference type="EMBL" id="JAWMAJ010000012">
    <property type="protein sequence ID" value="MDV7215399.1"/>
    <property type="molecule type" value="Genomic_DNA"/>
</dbReference>
<dbReference type="SUPFAM" id="SSF48452">
    <property type="entry name" value="TPR-like"/>
    <property type="match status" value="1"/>
</dbReference>
<organism evidence="2 3">
    <name type="scientific">Streptomyces prunicolor</name>
    <dbReference type="NCBI Taxonomy" id="67348"/>
    <lineage>
        <taxon>Bacteria</taxon>
        <taxon>Bacillati</taxon>
        <taxon>Actinomycetota</taxon>
        <taxon>Actinomycetes</taxon>
        <taxon>Kitasatosporales</taxon>
        <taxon>Streptomycetaceae</taxon>
        <taxon>Streptomyces</taxon>
    </lineage>
</organism>
<comment type="caution">
    <text evidence="2">The sequence shown here is derived from an EMBL/GenBank/DDBJ whole genome shotgun (WGS) entry which is preliminary data.</text>
</comment>
<dbReference type="InterPro" id="IPR027417">
    <property type="entry name" value="P-loop_NTPase"/>
</dbReference>
<evidence type="ECO:0000313" key="3">
    <source>
        <dbReference type="Proteomes" id="UP001187346"/>
    </source>
</evidence>
<dbReference type="PROSITE" id="PS50225">
    <property type="entry name" value="SOCS"/>
    <property type="match status" value="1"/>
</dbReference>
<dbReference type="Gene3D" id="3.40.50.300">
    <property type="entry name" value="P-loop containing nucleotide triphosphate hydrolases"/>
    <property type="match status" value="1"/>
</dbReference>
<feature type="domain" description="SOCS box" evidence="1">
    <location>
        <begin position="630"/>
        <end position="690"/>
    </location>
</feature>
<dbReference type="PANTHER" id="PTHR47691">
    <property type="entry name" value="REGULATOR-RELATED"/>
    <property type="match status" value="1"/>
</dbReference>
<dbReference type="SMART" id="SM00028">
    <property type="entry name" value="TPR"/>
    <property type="match status" value="4"/>
</dbReference>
<dbReference type="PANTHER" id="PTHR47691:SF3">
    <property type="entry name" value="HTH-TYPE TRANSCRIPTIONAL REGULATOR RV0890C-RELATED"/>
    <property type="match status" value="1"/>
</dbReference>
<proteinExistence type="predicted"/>
<keyword evidence="3" id="KW-1185">Reference proteome</keyword>
<name>A0ABU4F476_9ACTN</name>
<dbReference type="InterPro" id="IPR001496">
    <property type="entry name" value="SOCS_box"/>
</dbReference>
<dbReference type="InterPro" id="IPR019734">
    <property type="entry name" value="TPR_rpt"/>
</dbReference>
<dbReference type="Proteomes" id="UP001187346">
    <property type="component" value="Unassembled WGS sequence"/>
</dbReference>
<dbReference type="PRINTS" id="PR00364">
    <property type="entry name" value="DISEASERSIST"/>
</dbReference>
<dbReference type="Pfam" id="PF13424">
    <property type="entry name" value="TPR_12"/>
    <property type="match status" value="2"/>
</dbReference>
<reference evidence="2 3" key="1">
    <citation type="submission" date="2023-10" db="EMBL/GenBank/DDBJ databases">
        <title>Characterization of rhizosphere-enriched actinobacteria from wheat plants lab-grown on chernevaya soil.</title>
        <authorList>
            <person name="Tikhonova E.N."/>
            <person name="Konopkin A."/>
            <person name="Kravchenko I.K."/>
        </authorList>
    </citation>
    <scope>NUCLEOTIDE SEQUENCE [LARGE SCALE GENOMIC DNA]</scope>
    <source>
        <strain evidence="2 3">RR29</strain>
    </source>
</reference>
<evidence type="ECO:0000313" key="2">
    <source>
        <dbReference type="EMBL" id="MDV7215399.1"/>
    </source>
</evidence>
<evidence type="ECO:0000259" key="1">
    <source>
        <dbReference type="PROSITE" id="PS50225"/>
    </source>
</evidence>
<gene>
    <name evidence="2" type="ORF">R5A26_05505</name>
</gene>
<protein>
    <submittedName>
        <fullName evidence="2">Tetratricopeptide repeat protein</fullName>
    </submittedName>
</protein>
<dbReference type="RefSeq" id="WP_317770280.1">
    <property type="nucleotide sequence ID" value="NZ_JAWMAJ010000012.1"/>
</dbReference>
<accession>A0ABU4F476</accession>